<dbReference type="SUPFAM" id="SSF51011">
    <property type="entry name" value="Glycosyl hydrolase domain"/>
    <property type="match status" value="1"/>
</dbReference>
<dbReference type="GO" id="GO:0004348">
    <property type="term" value="F:glucosylceramidase activity"/>
    <property type="evidence" value="ECO:0007669"/>
    <property type="project" value="InterPro"/>
</dbReference>
<feature type="domain" description="Glycosyl hydrolase family 30 TIM-barrel" evidence="5">
    <location>
        <begin position="65"/>
        <end position="401"/>
    </location>
</feature>
<dbReference type="Pfam" id="PF02055">
    <property type="entry name" value="Glyco_hydro_30"/>
    <property type="match status" value="1"/>
</dbReference>
<evidence type="ECO:0000313" key="7">
    <source>
        <dbReference type="EMBL" id="KAJ5072599.1"/>
    </source>
</evidence>
<evidence type="ECO:0000313" key="8">
    <source>
        <dbReference type="Proteomes" id="UP001149090"/>
    </source>
</evidence>
<evidence type="ECO:0000256" key="1">
    <source>
        <dbReference type="ARBA" id="ARBA00005382"/>
    </source>
</evidence>
<dbReference type="InterPro" id="IPR033453">
    <property type="entry name" value="Glyco_hydro_30_TIM-barrel"/>
</dbReference>
<dbReference type="PRINTS" id="PR00843">
    <property type="entry name" value="GLHYDRLASE30"/>
</dbReference>
<dbReference type="InterPro" id="IPR033452">
    <property type="entry name" value="GH30_C"/>
</dbReference>
<gene>
    <name evidence="7" type="ORF">M0811_01614</name>
</gene>
<evidence type="ECO:0000259" key="6">
    <source>
        <dbReference type="Pfam" id="PF17189"/>
    </source>
</evidence>
<name>A0A9Q0RBD2_ANAIG</name>
<dbReference type="EMBL" id="JAPDFW010000081">
    <property type="protein sequence ID" value="KAJ5072599.1"/>
    <property type="molecule type" value="Genomic_DNA"/>
</dbReference>
<comment type="caution">
    <text evidence="7">The sequence shown here is derived from an EMBL/GenBank/DDBJ whole genome shotgun (WGS) entry which is preliminary data.</text>
</comment>
<evidence type="ECO:0000256" key="4">
    <source>
        <dbReference type="SAM" id="SignalP"/>
    </source>
</evidence>
<sequence>MNRSQILFLTLIFFFSFSFSQVVHVVQTAKNTGDRLTPKADISFQTKKTSNTTITISDAKTYQKIYGFGGAFTEAAAVNWNQLNETLQQQILREYFSNLNYRVGRVHINSCDFCESSYSFDNIPGDYELTNFSLKNGHDLHTVIPMIKAALQIAGPDFRLFGSPWSPPFWMKSNGQMDGSNRPGLIQDPSVFRAWALYFSKWISAYKAEDIPIWGITIQNEPEFAAPWEACCYTADQEADFLAQYLGPQMKQDHPEVKIMIYDHNKDDVYAYASEILGKRLDAARYVDGVAFHWYSGPQFENVLEVHEHYPDYFLLATEACVCPGDQGFLWESGEKYGYDILGDLNSWAVGWVDWNMCLDMQGGPNHLQGYCGSPVMINQTSKNIFYNPSFYYMGQISKFILPDSLRIDYSISGDLDISLATFKTPSNSIVTVVMNSNDSPVDFDIEFNGKFAYYELPEHSIATFYFDK</sequence>
<dbReference type="PANTHER" id="PTHR11069:SF23">
    <property type="entry name" value="LYSOSOMAL ACID GLUCOSYLCERAMIDASE"/>
    <property type="match status" value="1"/>
</dbReference>
<dbReference type="InterPro" id="IPR017853">
    <property type="entry name" value="GH"/>
</dbReference>
<keyword evidence="3" id="KW-0378">Hydrolase</keyword>
<dbReference type="PANTHER" id="PTHR11069">
    <property type="entry name" value="GLUCOSYLCERAMIDASE"/>
    <property type="match status" value="1"/>
</dbReference>
<dbReference type="OMA" id="GLMWNFA"/>
<proteinExistence type="inferred from homology"/>
<keyword evidence="8" id="KW-1185">Reference proteome</keyword>
<evidence type="ECO:0000259" key="5">
    <source>
        <dbReference type="Pfam" id="PF02055"/>
    </source>
</evidence>
<dbReference type="GO" id="GO:0006680">
    <property type="term" value="P:glucosylceramide catabolic process"/>
    <property type="evidence" value="ECO:0007669"/>
    <property type="project" value="TreeGrafter"/>
</dbReference>
<keyword evidence="2 4" id="KW-0732">Signal</keyword>
<dbReference type="GO" id="GO:0016020">
    <property type="term" value="C:membrane"/>
    <property type="evidence" value="ECO:0007669"/>
    <property type="project" value="GOC"/>
</dbReference>
<dbReference type="AlphaFoldDB" id="A0A9Q0RBD2"/>
<organism evidence="7 8">
    <name type="scientific">Anaeramoeba ignava</name>
    <name type="common">Anaerobic marine amoeba</name>
    <dbReference type="NCBI Taxonomy" id="1746090"/>
    <lineage>
        <taxon>Eukaryota</taxon>
        <taxon>Metamonada</taxon>
        <taxon>Anaeramoebidae</taxon>
        <taxon>Anaeramoeba</taxon>
    </lineage>
</organism>
<evidence type="ECO:0000256" key="3">
    <source>
        <dbReference type="ARBA" id="ARBA00022801"/>
    </source>
</evidence>
<dbReference type="Gene3D" id="3.20.20.80">
    <property type="entry name" value="Glycosidases"/>
    <property type="match status" value="1"/>
</dbReference>
<reference evidence="7" key="1">
    <citation type="submission" date="2022-10" db="EMBL/GenBank/DDBJ databases">
        <title>Novel sulphate-reducing endosymbionts in the free-living metamonad Anaeramoeba.</title>
        <authorList>
            <person name="Jerlstrom-Hultqvist J."/>
            <person name="Cepicka I."/>
            <person name="Gallot-Lavallee L."/>
            <person name="Salas-Leiva D."/>
            <person name="Curtis B.A."/>
            <person name="Zahonova K."/>
            <person name="Pipaliya S."/>
            <person name="Dacks J."/>
            <person name="Roger A.J."/>
        </authorList>
    </citation>
    <scope>NUCLEOTIDE SEQUENCE</scope>
    <source>
        <strain evidence="7">BMAN</strain>
    </source>
</reference>
<evidence type="ECO:0000256" key="2">
    <source>
        <dbReference type="ARBA" id="ARBA00022729"/>
    </source>
</evidence>
<feature type="signal peptide" evidence="4">
    <location>
        <begin position="1"/>
        <end position="20"/>
    </location>
</feature>
<dbReference type="OrthoDB" id="2160638at2759"/>
<feature type="chain" id="PRO_5040516596" evidence="4">
    <location>
        <begin position="21"/>
        <end position="469"/>
    </location>
</feature>
<dbReference type="Pfam" id="PF17189">
    <property type="entry name" value="Glyco_hydro_30C"/>
    <property type="match status" value="1"/>
</dbReference>
<dbReference type="Proteomes" id="UP001149090">
    <property type="component" value="Unassembled WGS sequence"/>
</dbReference>
<feature type="domain" description="Glycosyl hydrolase family 30 beta sandwich" evidence="6">
    <location>
        <begin position="404"/>
        <end position="465"/>
    </location>
</feature>
<accession>A0A9Q0RBD2</accession>
<dbReference type="InterPro" id="IPR001139">
    <property type="entry name" value="Glyco_hydro_30"/>
</dbReference>
<dbReference type="SUPFAM" id="SSF51445">
    <property type="entry name" value="(Trans)glycosidases"/>
    <property type="match status" value="1"/>
</dbReference>
<protein>
    <submittedName>
        <fullName evidence="7">Glucosylceramidase</fullName>
    </submittedName>
</protein>
<comment type="similarity">
    <text evidence="1">Belongs to the glycosyl hydrolase 30 family.</text>
</comment>